<dbReference type="AlphaFoldDB" id="A0A815M8R9"/>
<dbReference type="EMBL" id="CAJNOJ010000363">
    <property type="protein sequence ID" value="CAF1418247.1"/>
    <property type="molecule type" value="Genomic_DNA"/>
</dbReference>
<name>A0A815M8R9_ADIRI</name>
<proteinExistence type="predicted"/>
<accession>A0A815M8R9</accession>
<evidence type="ECO:0000313" key="2">
    <source>
        <dbReference type="EMBL" id="CAF1418247.1"/>
    </source>
</evidence>
<evidence type="ECO:0000313" key="4">
    <source>
        <dbReference type="Proteomes" id="UP000663828"/>
    </source>
</evidence>
<gene>
    <name evidence="2" type="ORF">EDS130_LOCUS37260</name>
    <name evidence="3" type="ORF">XAT740_LOCUS56070</name>
</gene>
<protein>
    <submittedName>
        <fullName evidence="2">Uncharacterized protein</fullName>
    </submittedName>
</protein>
<evidence type="ECO:0000256" key="1">
    <source>
        <dbReference type="SAM" id="MobiDB-lite"/>
    </source>
</evidence>
<comment type="caution">
    <text evidence="2">The sequence shown here is derived from an EMBL/GenBank/DDBJ whole genome shotgun (WGS) entry which is preliminary data.</text>
</comment>
<dbReference type="Proteomes" id="UP000663852">
    <property type="component" value="Unassembled WGS sequence"/>
</dbReference>
<dbReference type="EMBL" id="CAJNOR010010806">
    <property type="protein sequence ID" value="CAF1656803.1"/>
    <property type="molecule type" value="Genomic_DNA"/>
</dbReference>
<organism evidence="2 5">
    <name type="scientific">Adineta ricciae</name>
    <name type="common">Rotifer</name>
    <dbReference type="NCBI Taxonomy" id="249248"/>
    <lineage>
        <taxon>Eukaryota</taxon>
        <taxon>Metazoa</taxon>
        <taxon>Spiralia</taxon>
        <taxon>Gnathifera</taxon>
        <taxon>Rotifera</taxon>
        <taxon>Eurotatoria</taxon>
        <taxon>Bdelloidea</taxon>
        <taxon>Adinetida</taxon>
        <taxon>Adinetidae</taxon>
        <taxon>Adineta</taxon>
    </lineage>
</organism>
<feature type="region of interest" description="Disordered" evidence="1">
    <location>
        <begin position="1"/>
        <end position="33"/>
    </location>
</feature>
<dbReference type="Proteomes" id="UP000663828">
    <property type="component" value="Unassembled WGS sequence"/>
</dbReference>
<evidence type="ECO:0000313" key="5">
    <source>
        <dbReference type="Proteomes" id="UP000663852"/>
    </source>
</evidence>
<evidence type="ECO:0000313" key="3">
    <source>
        <dbReference type="EMBL" id="CAF1656803.1"/>
    </source>
</evidence>
<reference evidence="2" key="1">
    <citation type="submission" date="2021-02" db="EMBL/GenBank/DDBJ databases">
        <authorList>
            <person name="Nowell W R."/>
        </authorList>
    </citation>
    <scope>NUCLEOTIDE SEQUENCE</scope>
</reference>
<sequence>MSDKEPLLQTSLQSAVSSDDGNHGNQDGKQTLSGSVSNWLRSLYAREDVRKHDQLVDNTEADDVDENSLMGIIQLVLR</sequence>
<keyword evidence="4" id="KW-1185">Reference proteome</keyword>
<feature type="compositionally biased region" description="Polar residues" evidence="1">
    <location>
        <begin position="8"/>
        <end position="33"/>
    </location>
</feature>